<accession>A0A6J4S7W9</accession>
<dbReference type="AlphaFoldDB" id="A0A6J4S7W9"/>
<proteinExistence type="predicted"/>
<name>A0A6J4S7W9_9ACTN</name>
<protein>
    <recommendedName>
        <fullName evidence="1">WCX domain-containing protein</fullName>
    </recommendedName>
</protein>
<evidence type="ECO:0000313" key="2">
    <source>
        <dbReference type="EMBL" id="CAA9492142.1"/>
    </source>
</evidence>
<dbReference type="Pfam" id="PF25583">
    <property type="entry name" value="WCX"/>
    <property type="match status" value="1"/>
</dbReference>
<dbReference type="InterPro" id="IPR057727">
    <property type="entry name" value="WCX_dom"/>
</dbReference>
<dbReference type="EMBL" id="CADCVI010000234">
    <property type="protein sequence ID" value="CAA9492142.1"/>
    <property type="molecule type" value="Genomic_DNA"/>
</dbReference>
<feature type="domain" description="WCX" evidence="1">
    <location>
        <begin position="47"/>
        <end position="124"/>
    </location>
</feature>
<sequence>MRQFRLSRIRGRVVFATPKDAGDFEVPENFERRFAGPRAPWQLGEPDRRARIRVSHEAFAAAKRKYLWAVSWDMWDKTDQGRVLSTMYSGERQLAGWILSLAEDALALSPPPLVERVTEGLERIVQAHEPTREQA</sequence>
<organism evidence="2">
    <name type="scientific">uncultured Rubrobacteraceae bacterium</name>
    <dbReference type="NCBI Taxonomy" id="349277"/>
    <lineage>
        <taxon>Bacteria</taxon>
        <taxon>Bacillati</taxon>
        <taxon>Actinomycetota</taxon>
        <taxon>Rubrobacteria</taxon>
        <taxon>Rubrobacterales</taxon>
        <taxon>Rubrobacteraceae</taxon>
        <taxon>environmental samples</taxon>
    </lineage>
</organism>
<reference evidence="2" key="1">
    <citation type="submission" date="2020-02" db="EMBL/GenBank/DDBJ databases">
        <authorList>
            <person name="Meier V. D."/>
        </authorList>
    </citation>
    <scope>NUCLEOTIDE SEQUENCE</scope>
    <source>
        <strain evidence="2">AVDCRST_MAG25</strain>
    </source>
</reference>
<evidence type="ECO:0000259" key="1">
    <source>
        <dbReference type="Pfam" id="PF25583"/>
    </source>
</evidence>
<gene>
    <name evidence="2" type="ORF">AVDCRST_MAG25-3399</name>
</gene>